<dbReference type="PANTHER" id="PTHR46033">
    <property type="entry name" value="PROTEIN MAIN-LIKE 2"/>
    <property type="match status" value="1"/>
</dbReference>
<feature type="coiled-coil region" evidence="1">
    <location>
        <begin position="425"/>
        <end position="515"/>
    </location>
</feature>
<feature type="region of interest" description="Disordered" evidence="2">
    <location>
        <begin position="34"/>
        <end position="53"/>
    </location>
</feature>
<dbReference type="EMBL" id="JACGCM010002380">
    <property type="protein sequence ID" value="KAF6140408.1"/>
    <property type="molecule type" value="Genomic_DNA"/>
</dbReference>
<reference evidence="4 5" key="1">
    <citation type="journal article" date="2020" name="IScience">
        <title>Genome Sequencing of the Endangered Kingdonia uniflora (Circaeasteraceae, Ranunculales) Reveals Potential Mechanisms of Evolutionary Specialization.</title>
        <authorList>
            <person name="Sun Y."/>
            <person name="Deng T."/>
            <person name="Zhang A."/>
            <person name="Moore M.J."/>
            <person name="Landis J.B."/>
            <person name="Lin N."/>
            <person name="Zhang H."/>
            <person name="Zhang X."/>
            <person name="Huang J."/>
            <person name="Zhang X."/>
            <person name="Sun H."/>
            <person name="Wang H."/>
        </authorList>
    </citation>
    <scope>NUCLEOTIDE SEQUENCE [LARGE SCALE GENOMIC DNA]</scope>
    <source>
        <strain evidence="4">TB1705</strain>
        <tissue evidence="4">Leaf</tissue>
    </source>
</reference>
<keyword evidence="1" id="KW-0175">Coiled coil</keyword>
<feature type="compositionally biased region" description="Polar residues" evidence="2">
    <location>
        <begin position="34"/>
        <end position="46"/>
    </location>
</feature>
<sequence length="678" mass="76728">MNEKVPPTASNRRKKEFVREGDLVTYKRKRKTINPSTVVPPNTIGSANEGVSEPLPLTESTQATLGAQVEFAQAVNIPQGSKFETESAQATLGAQPPLPNVFYNFDVNISIVGGYSEGERATSNDDVGPSDKSLLRSFRFHRARSIALRRSLKAGGVGNSLSLRKLKEHYAYKLEKVPSDGIAVAAKKKKGLTTRSVARAYMLYVPGSFLFPTKKGTDVSARYLYLFAKDKVAKKWSWGSTVLAHMYYNLGAASRDEGRQFACCTTLLESWRFAHFPKLVGIPKEMDSDTYELYGTHTEIKGIPHMHSRRSPFSMWKEFVLKKADRGQRVREGPLVCTEAYLEWFTSILWTTICPITVDLVVDDDVGIHQRKEASVNEHGDIPVHQSEDIAEQYDASHHEHASLSPNARGTIQTRGRSGGFNQQITVLNGQLQKLKEDKEKESEANINLKEALKEKTSECDLLKEAIEQMNEEIELKRVVDEQCILEFKDLPRQLDTKILEYTNLEEKNTSFEAELRQKFGLEDCNQNLSIELNKKCKESESLKAVNALLMEQINLQLPPAKSLVMLQSHQSVPDTTLTKKYEDLLAAHEDVKNKLIAKEDFRQRLVNAEEMMKSLEANNSEWICLILNSCIYLRLLCEVWRQALKKTLTSEGMGDMGDPTFENLFEQNERFFTITQQ</sequence>
<accession>A0A7J7LCU5</accession>
<dbReference type="Pfam" id="PF10536">
    <property type="entry name" value="PMD"/>
    <property type="match status" value="1"/>
</dbReference>
<feature type="compositionally biased region" description="Polar residues" evidence="2">
    <location>
        <begin position="404"/>
        <end position="418"/>
    </location>
</feature>
<dbReference type="AlphaFoldDB" id="A0A7J7LCU5"/>
<comment type="caution">
    <text evidence="4">The sequence shown here is derived from an EMBL/GenBank/DDBJ whole genome shotgun (WGS) entry which is preliminary data.</text>
</comment>
<proteinExistence type="predicted"/>
<dbReference type="InterPro" id="IPR044824">
    <property type="entry name" value="MAIN-like"/>
</dbReference>
<gene>
    <name evidence="4" type="ORF">GIB67_013177</name>
</gene>
<evidence type="ECO:0000256" key="2">
    <source>
        <dbReference type="SAM" id="MobiDB-lite"/>
    </source>
</evidence>
<evidence type="ECO:0000313" key="4">
    <source>
        <dbReference type="EMBL" id="KAF6140408.1"/>
    </source>
</evidence>
<feature type="region of interest" description="Disordered" evidence="2">
    <location>
        <begin position="394"/>
        <end position="418"/>
    </location>
</feature>
<feature type="domain" description="Aminotransferase-like plant mobile" evidence="3">
    <location>
        <begin position="194"/>
        <end position="280"/>
    </location>
</feature>
<evidence type="ECO:0000259" key="3">
    <source>
        <dbReference type="Pfam" id="PF10536"/>
    </source>
</evidence>
<evidence type="ECO:0000313" key="5">
    <source>
        <dbReference type="Proteomes" id="UP000541444"/>
    </source>
</evidence>
<keyword evidence="5" id="KW-1185">Reference proteome</keyword>
<evidence type="ECO:0000256" key="1">
    <source>
        <dbReference type="SAM" id="Coils"/>
    </source>
</evidence>
<dbReference type="GO" id="GO:0010073">
    <property type="term" value="P:meristem maintenance"/>
    <property type="evidence" value="ECO:0007669"/>
    <property type="project" value="InterPro"/>
</dbReference>
<organism evidence="4 5">
    <name type="scientific">Kingdonia uniflora</name>
    <dbReference type="NCBI Taxonomy" id="39325"/>
    <lineage>
        <taxon>Eukaryota</taxon>
        <taxon>Viridiplantae</taxon>
        <taxon>Streptophyta</taxon>
        <taxon>Embryophyta</taxon>
        <taxon>Tracheophyta</taxon>
        <taxon>Spermatophyta</taxon>
        <taxon>Magnoliopsida</taxon>
        <taxon>Ranunculales</taxon>
        <taxon>Circaeasteraceae</taxon>
        <taxon>Kingdonia</taxon>
    </lineage>
</organism>
<name>A0A7J7LCU5_9MAGN</name>
<dbReference type="PANTHER" id="PTHR46033:SF1">
    <property type="entry name" value="PROTEIN MAIN-LIKE 2"/>
    <property type="match status" value="1"/>
</dbReference>
<protein>
    <recommendedName>
        <fullName evidence="3">Aminotransferase-like plant mobile domain-containing protein</fullName>
    </recommendedName>
</protein>
<dbReference type="Proteomes" id="UP000541444">
    <property type="component" value="Unassembled WGS sequence"/>
</dbReference>
<dbReference type="InterPro" id="IPR019557">
    <property type="entry name" value="AminoTfrase-like_pln_mobile"/>
</dbReference>